<protein>
    <submittedName>
        <fullName evidence="1">Uncharacterized protein</fullName>
    </submittedName>
</protein>
<keyword evidence="2" id="KW-1185">Reference proteome</keyword>
<reference evidence="1 2" key="3">
    <citation type="journal article" date="2010" name="BMC Genomics">
        <title>Transcriptome sequencing and comparative analysis of cucumber flowers with different sex types.</title>
        <authorList>
            <person name="Guo S."/>
            <person name="Zheng Y."/>
            <person name="Joung J.G."/>
            <person name="Liu S."/>
            <person name="Zhang Z."/>
            <person name="Crasta O.R."/>
            <person name="Sobral B.W."/>
            <person name="Xu Y."/>
            <person name="Huang S."/>
            <person name="Fei Z."/>
        </authorList>
    </citation>
    <scope>NUCLEOTIDE SEQUENCE [LARGE SCALE GENOMIC DNA]</scope>
    <source>
        <strain evidence="2">cv. 9930</strain>
    </source>
</reference>
<evidence type="ECO:0000313" key="1">
    <source>
        <dbReference type="EMBL" id="KGN51592.1"/>
    </source>
</evidence>
<gene>
    <name evidence="1" type="ORF">Csa_5G582740</name>
</gene>
<reference evidence="1 2" key="4">
    <citation type="journal article" date="2011" name="BMC Genomics">
        <title>RNA-Seq improves annotation of protein-coding genes in the cucumber genome.</title>
        <authorList>
            <person name="Li Z."/>
            <person name="Zhang Z."/>
            <person name="Yan P."/>
            <person name="Huang S."/>
            <person name="Fei Z."/>
            <person name="Lin K."/>
        </authorList>
    </citation>
    <scope>NUCLEOTIDE SEQUENCE [LARGE SCALE GENOMIC DNA]</scope>
    <source>
        <strain evidence="2">cv. 9930</strain>
    </source>
</reference>
<reference evidence="1 2" key="2">
    <citation type="journal article" date="2009" name="PLoS ONE">
        <title>An integrated genetic and cytogenetic map of the cucumber genome.</title>
        <authorList>
            <person name="Ren Y."/>
            <person name="Zhang Z."/>
            <person name="Liu J."/>
            <person name="Staub J.E."/>
            <person name="Han Y."/>
            <person name="Cheng Z."/>
            <person name="Li X."/>
            <person name="Lu J."/>
            <person name="Miao H."/>
            <person name="Kang H."/>
            <person name="Xie B."/>
            <person name="Gu X."/>
            <person name="Wang X."/>
            <person name="Du Y."/>
            <person name="Jin W."/>
            <person name="Huang S."/>
        </authorList>
    </citation>
    <scope>NUCLEOTIDE SEQUENCE [LARGE SCALE GENOMIC DNA]</scope>
    <source>
        <strain evidence="2">cv. 9930</strain>
    </source>
</reference>
<dbReference type="eggNOG" id="ENOG502QSE3">
    <property type="taxonomic scope" value="Eukaryota"/>
</dbReference>
<dbReference type="AlphaFoldDB" id="A0A0A0KT57"/>
<dbReference type="EMBL" id="CM002926">
    <property type="protein sequence ID" value="KGN51592.1"/>
    <property type="molecule type" value="Genomic_DNA"/>
</dbReference>
<name>A0A0A0KT57_CUCSA</name>
<dbReference type="Proteomes" id="UP000029981">
    <property type="component" value="Chromosome 5"/>
</dbReference>
<evidence type="ECO:0000313" key="2">
    <source>
        <dbReference type="Proteomes" id="UP000029981"/>
    </source>
</evidence>
<sequence length="72" mass="8549">MNATFYYWLEISFTEVRPNADLLKEPGRPRTTRIQNEMDWKESSQSLRCTVYKVEGHNRRTCPQRASSSSRH</sequence>
<dbReference type="Gramene" id="KGN51592">
    <property type="protein sequence ID" value="KGN51592"/>
    <property type="gene ID" value="Csa_5G582740"/>
</dbReference>
<reference evidence="1 2" key="1">
    <citation type="journal article" date="2009" name="Nat. Genet.">
        <title>The genome of the cucumber, Cucumis sativus L.</title>
        <authorList>
            <person name="Huang S."/>
            <person name="Li R."/>
            <person name="Zhang Z."/>
            <person name="Li L."/>
            <person name="Gu X."/>
            <person name="Fan W."/>
            <person name="Lucas W.J."/>
            <person name="Wang X."/>
            <person name="Xie B."/>
            <person name="Ni P."/>
            <person name="Ren Y."/>
            <person name="Zhu H."/>
            <person name="Li J."/>
            <person name="Lin K."/>
            <person name="Jin W."/>
            <person name="Fei Z."/>
            <person name="Li G."/>
            <person name="Staub J."/>
            <person name="Kilian A."/>
            <person name="van der Vossen E.A."/>
            <person name="Wu Y."/>
            <person name="Guo J."/>
            <person name="He J."/>
            <person name="Jia Z."/>
            <person name="Ren Y."/>
            <person name="Tian G."/>
            <person name="Lu Y."/>
            <person name="Ruan J."/>
            <person name="Qian W."/>
            <person name="Wang M."/>
            <person name="Huang Q."/>
            <person name="Li B."/>
            <person name="Xuan Z."/>
            <person name="Cao J."/>
            <person name="Asan"/>
            <person name="Wu Z."/>
            <person name="Zhang J."/>
            <person name="Cai Q."/>
            <person name="Bai Y."/>
            <person name="Zhao B."/>
            <person name="Han Y."/>
            <person name="Li Y."/>
            <person name="Li X."/>
            <person name="Wang S."/>
            <person name="Shi Q."/>
            <person name="Liu S."/>
            <person name="Cho W.K."/>
            <person name="Kim J.Y."/>
            <person name="Xu Y."/>
            <person name="Heller-Uszynska K."/>
            <person name="Miao H."/>
            <person name="Cheng Z."/>
            <person name="Zhang S."/>
            <person name="Wu J."/>
            <person name="Yang Y."/>
            <person name="Kang H."/>
            <person name="Li M."/>
            <person name="Liang H."/>
            <person name="Ren X."/>
            <person name="Shi Z."/>
            <person name="Wen M."/>
            <person name="Jian M."/>
            <person name="Yang H."/>
            <person name="Zhang G."/>
            <person name="Yang Z."/>
            <person name="Chen R."/>
            <person name="Liu S."/>
            <person name="Li J."/>
            <person name="Ma L."/>
            <person name="Liu H."/>
            <person name="Zhou Y."/>
            <person name="Zhao J."/>
            <person name="Fang X."/>
            <person name="Li G."/>
            <person name="Fang L."/>
            <person name="Li Y."/>
            <person name="Liu D."/>
            <person name="Zheng H."/>
            <person name="Zhang Y."/>
            <person name="Qin N."/>
            <person name="Li Z."/>
            <person name="Yang G."/>
            <person name="Yang S."/>
            <person name="Bolund L."/>
            <person name="Kristiansen K."/>
            <person name="Zheng H."/>
            <person name="Li S."/>
            <person name="Zhang X."/>
            <person name="Yang H."/>
            <person name="Wang J."/>
            <person name="Sun R."/>
            <person name="Zhang B."/>
            <person name="Jiang S."/>
            <person name="Wang J."/>
            <person name="Du Y."/>
            <person name="Li S."/>
        </authorList>
    </citation>
    <scope>NUCLEOTIDE SEQUENCE [LARGE SCALE GENOMIC DNA]</scope>
    <source>
        <strain evidence="2">cv. 9930</strain>
    </source>
</reference>
<accession>A0A0A0KT57</accession>
<organism evidence="1 2">
    <name type="scientific">Cucumis sativus</name>
    <name type="common">Cucumber</name>
    <dbReference type="NCBI Taxonomy" id="3659"/>
    <lineage>
        <taxon>Eukaryota</taxon>
        <taxon>Viridiplantae</taxon>
        <taxon>Streptophyta</taxon>
        <taxon>Embryophyta</taxon>
        <taxon>Tracheophyta</taxon>
        <taxon>Spermatophyta</taxon>
        <taxon>Magnoliopsida</taxon>
        <taxon>eudicotyledons</taxon>
        <taxon>Gunneridae</taxon>
        <taxon>Pentapetalae</taxon>
        <taxon>rosids</taxon>
        <taxon>fabids</taxon>
        <taxon>Cucurbitales</taxon>
        <taxon>Cucurbitaceae</taxon>
        <taxon>Benincaseae</taxon>
        <taxon>Cucumis</taxon>
    </lineage>
</organism>
<proteinExistence type="predicted"/>